<dbReference type="Proteomes" id="UP000001992">
    <property type="component" value="Chromosome"/>
</dbReference>
<evidence type="ECO:0000256" key="2">
    <source>
        <dbReference type="ARBA" id="ARBA00022475"/>
    </source>
</evidence>
<evidence type="ECO:0000313" key="8">
    <source>
        <dbReference type="EMBL" id="ABQ86351.1"/>
    </source>
</evidence>
<proteinExistence type="predicted"/>
<protein>
    <submittedName>
        <fullName evidence="8">Type IV leader peptidase</fullName>
    </submittedName>
</protein>
<dbReference type="STRING" id="420247.Msm_0146"/>
<dbReference type="EMBL" id="CP000678">
    <property type="protein sequence ID" value="ABQ86351.1"/>
    <property type="molecule type" value="Genomic_DNA"/>
</dbReference>
<evidence type="ECO:0000256" key="1">
    <source>
        <dbReference type="ARBA" id="ARBA00004651"/>
    </source>
</evidence>
<keyword evidence="3 6" id="KW-0812">Transmembrane</keyword>
<feature type="domain" description="Prepilin type IV endopeptidase peptidase" evidence="7">
    <location>
        <begin position="13"/>
        <end position="130"/>
    </location>
</feature>
<accession>A5UJH3</accession>
<gene>
    <name evidence="8" type="ordered locus">Msm_0146</name>
</gene>
<dbReference type="KEGG" id="msi:Msm_0146"/>
<dbReference type="EnsemblBacteria" id="ABQ86351">
    <property type="protein sequence ID" value="ABQ86351"/>
    <property type="gene ID" value="Msm_0146"/>
</dbReference>
<evidence type="ECO:0000256" key="4">
    <source>
        <dbReference type="ARBA" id="ARBA00022989"/>
    </source>
</evidence>
<dbReference type="BioCyc" id="MSMI420247:GHWZ-147-MONOMER"/>
<feature type="transmembrane region" description="Helical" evidence="6">
    <location>
        <begin position="260"/>
        <end position="282"/>
    </location>
</feature>
<evidence type="ECO:0000259" key="7">
    <source>
        <dbReference type="Pfam" id="PF01478"/>
    </source>
</evidence>
<organism evidence="8 9">
    <name type="scientific">Methanobrevibacter smithii (strain ATCC 35061 / DSM 861 / OCM 144 / PS)</name>
    <dbReference type="NCBI Taxonomy" id="420247"/>
    <lineage>
        <taxon>Archaea</taxon>
        <taxon>Methanobacteriati</taxon>
        <taxon>Methanobacteriota</taxon>
        <taxon>Methanomada group</taxon>
        <taxon>Methanobacteria</taxon>
        <taxon>Methanobacteriales</taxon>
        <taxon>Methanobacteriaceae</taxon>
        <taxon>Methanobrevibacter</taxon>
    </lineage>
</organism>
<feature type="transmembrane region" description="Helical" evidence="6">
    <location>
        <begin position="59"/>
        <end position="78"/>
    </location>
</feature>
<dbReference type="Pfam" id="PF01478">
    <property type="entry name" value="Peptidase_A24"/>
    <property type="match status" value="1"/>
</dbReference>
<evidence type="ECO:0000256" key="3">
    <source>
        <dbReference type="ARBA" id="ARBA00022692"/>
    </source>
</evidence>
<dbReference type="GO" id="GO:0005886">
    <property type="term" value="C:plasma membrane"/>
    <property type="evidence" value="ECO:0007669"/>
    <property type="project" value="UniProtKB-SubCell"/>
</dbReference>
<evidence type="ECO:0000313" key="9">
    <source>
        <dbReference type="Proteomes" id="UP000001992"/>
    </source>
</evidence>
<dbReference type="Gene3D" id="1.20.120.1220">
    <property type="match status" value="1"/>
</dbReference>
<dbReference type="PATRIC" id="fig|420247.28.peg.150"/>
<sequence>MDFSIIFLVQIIVTSLFCCLAAIFDVKTGIISNRLNLSLLIFGLISNLFLSVLSANIKYILCSIISMFVTYIVTFLFWKLKIWGGGDVKLLTAIATVIPFGINLDFLNIYPQLSVYPFSFTVIINSILIAFPFLLIFTGYLILKNTMFNSNKDILFSFLNINSISLFLKLNLNKLILIKDLKEGMIVNDYYFNNEKIAVLISDINGNLKVYKTKNNPDFNYYFKSQSAGGITAQDMYLLKIMNAQKIISNSISVKIGFPFAPAIFAGFLISVIYGDLMLLFIKKFFLVM</sequence>
<keyword evidence="4 6" id="KW-1133">Transmembrane helix</keyword>
<feature type="transmembrane region" description="Helical" evidence="6">
    <location>
        <begin position="36"/>
        <end position="53"/>
    </location>
</feature>
<evidence type="ECO:0000256" key="5">
    <source>
        <dbReference type="ARBA" id="ARBA00023136"/>
    </source>
</evidence>
<dbReference type="InterPro" id="IPR052218">
    <property type="entry name" value="Preflagellin_Peptidase"/>
</dbReference>
<dbReference type="InterPro" id="IPR000045">
    <property type="entry name" value="Prepilin_IV_endopep_pep"/>
</dbReference>
<dbReference type="eggNOG" id="arCOG02300">
    <property type="taxonomic scope" value="Archaea"/>
</dbReference>
<keyword evidence="9" id="KW-1185">Reference proteome</keyword>
<dbReference type="PANTHER" id="PTHR36506:SF1">
    <property type="entry name" value="PREFLAGELLIN PEPTIDASE"/>
    <property type="match status" value="1"/>
</dbReference>
<feature type="transmembrane region" description="Helical" evidence="6">
    <location>
        <begin position="90"/>
        <end position="110"/>
    </location>
</feature>
<reference evidence="8 9" key="1">
    <citation type="journal article" date="2007" name="Proc. Natl. Acad. Sci. U.S.A.">
        <title>Genomic and metabolic adaptations of Methanobrevibacter smithii to the human gut.</title>
        <authorList>
            <person name="Samuel B.S."/>
            <person name="Hansen E.E."/>
            <person name="Manchester J.K."/>
            <person name="Coutinho P.M."/>
            <person name="Henrissat B."/>
            <person name="Fulton R."/>
            <person name="Latreille P."/>
            <person name="Kim K."/>
            <person name="Wilson R.K."/>
            <person name="Gordon J.I."/>
        </authorList>
    </citation>
    <scope>NUCLEOTIDE SEQUENCE [LARGE SCALE GENOMIC DNA]</scope>
    <source>
        <strain evidence="9">ATCC 35061 / DSM 861 / OCM 144 / PS</strain>
    </source>
</reference>
<feature type="transmembrane region" description="Helical" evidence="6">
    <location>
        <begin position="116"/>
        <end position="142"/>
    </location>
</feature>
<feature type="transmembrane region" description="Helical" evidence="6">
    <location>
        <begin position="6"/>
        <end position="24"/>
    </location>
</feature>
<evidence type="ECO:0000256" key="6">
    <source>
        <dbReference type="SAM" id="Phobius"/>
    </source>
</evidence>
<dbReference type="PANTHER" id="PTHR36506">
    <property type="entry name" value="PREFLAGELLIN PEPTIDASE"/>
    <property type="match status" value="1"/>
</dbReference>
<dbReference type="HOGENOM" id="CLU_083803_0_0_2"/>
<dbReference type="GO" id="GO:0004190">
    <property type="term" value="F:aspartic-type endopeptidase activity"/>
    <property type="evidence" value="ECO:0007669"/>
    <property type="project" value="InterPro"/>
</dbReference>
<name>A5UJH3_METS3</name>
<keyword evidence="2" id="KW-1003">Cell membrane</keyword>
<comment type="subcellular location">
    <subcellularLocation>
        <location evidence="1">Cell membrane</location>
        <topology evidence="1">Multi-pass membrane protein</topology>
    </subcellularLocation>
</comment>
<dbReference type="AlphaFoldDB" id="A5UJH3"/>
<keyword evidence="5 6" id="KW-0472">Membrane</keyword>